<evidence type="ECO:0000313" key="2">
    <source>
        <dbReference type="EMBL" id="KAF3446956.1"/>
    </source>
</evidence>
<evidence type="ECO:0000256" key="1">
    <source>
        <dbReference type="SAM" id="MobiDB-lite"/>
    </source>
</evidence>
<keyword evidence="3" id="KW-1185">Reference proteome</keyword>
<comment type="caution">
    <text evidence="2">The sequence shown here is derived from an EMBL/GenBank/DDBJ whole genome shotgun (WGS) entry which is preliminary data.</text>
</comment>
<accession>A0A8K0H6T9</accession>
<reference evidence="2" key="1">
    <citation type="submission" date="2020-03" db="EMBL/GenBank/DDBJ databases">
        <title>A high-quality chromosome-level genome assembly of a woody plant with both climbing and erect habits, Rhamnella rubrinervis.</title>
        <authorList>
            <person name="Lu Z."/>
            <person name="Yang Y."/>
            <person name="Zhu X."/>
            <person name="Sun Y."/>
        </authorList>
    </citation>
    <scope>NUCLEOTIDE SEQUENCE</scope>
    <source>
        <strain evidence="2">BYM</strain>
        <tissue evidence="2">Leaf</tissue>
    </source>
</reference>
<organism evidence="2 3">
    <name type="scientific">Rhamnella rubrinervis</name>
    <dbReference type="NCBI Taxonomy" id="2594499"/>
    <lineage>
        <taxon>Eukaryota</taxon>
        <taxon>Viridiplantae</taxon>
        <taxon>Streptophyta</taxon>
        <taxon>Embryophyta</taxon>
        <taxon>Tracheophyta</taxon>
        <taxon>Spermatophyta</taxon>
        <taxon>Magnoliopsida</taxon>
        <taxon>eudicotyledons</taxon>
        <taxon>Gunneridae</taxon>
        <taxon>Pentapetalae</taxon>
        <taxon>rosids</taxon>
        <taxon>fabids</taxon>
        <taxon>Rosales</taxon>
        <taxon>Rhamnaceae</taxon>
        <taxon>rhamnoid group</taxon>
        <taxon>Rhamneae</taxon>
        <taxon>Rhamnella</taxon>
    </lineage>
</organism>
<name>A0A8K0H6T9_9ROSA</name>
<gene>
    <name evidence="2" type="ORF">FNV43_RR12136</name>
</gene>
<feature type="region of interest" description="Disordered" evidence="1">
    <location>
        <begin position="1"/>
        <end position="47"/>
    </location>
</feature>
<protein>
    <submittedName>
        <fullName evidence="2">Uncharacterized protein</fullName>
    </submittedName>
</protein>
<feature type="compositionally biased region" description="Polar residues" evidence="1">
    <location>
        <begin position="18"/>
        <end position="40"/>
    </location>
</feature>
<dbReference type="EMBL" id="VOIH02000005">
    <property type="protein sequence ID" value="KAF3446956.1"/>
    <property type="molecule type" value="Genomic_DNA"/>
</dbReference>
<sequence>MSSSMIGGHEYGDDNVEYSDNTSDGEPSQDANSEDGSAQNIREDTQGIEGFAIPTSVSIKTTDRLRRLLFPFGIDPNVTFECPIEMMTLAEKHLHIAFFKYGLRPTSSRVSEILQMGTSAWAINP</sequence>
<dbReference type="AlphaFoldDB" id="A0A8K0H6T9"/>
<proteinExistence type="predicted"/>
<dbReference type="Proteomes" id="UP000796880">
    <property type="component" value="Unassembled WGS sequence"/>
</dbReference>
<evidence type="ECO:0000313" key="3">
    <source>
        <dbReference type="Proteomes" id="UP000796880"/>
    </source>
</evidence>